<evidence type="ECO:0000313" key="5">
    <source>
        <dbReference type="EMBL" id="ENZ09581.1"/>
    </source>
</evidence>
<dbReference type="GO" id="GO:0046872">
    <property type="term" value="F:metal ion binding"/>
    <property type="evidence" value="ECO:0007669"/>
    <property type="project" value="UniProtKB-KW"/>
</dbReference>
<evidence type="ECO:0000256" key="2">
    <source>
        <dbReference type="ARBA" id="ARBA00022723"/>
    </source>
</evidence>
<dbReference type="AlphaFoldDB" id="A0A0E2H5H4"/>
<dbReference type="RefSeq" id="WP_002587004.1">
    <property type="nucleotide sequence ID" value="NZ_KB850984.1"/>
</dbReference>
<evidence type="ECO:0000259" key="4">
    <source>
        <dbReference type="Pfam" id="PF03328"/>
    </source>
</evidence>
<dbReference type="InterPro" id="IPR005000">
    <property type="entry name" value="Aldolase/citrate-lyase_domain"/>
</dbReference>
<sequence length="257" mass="28584">MKTLKEKLRDRDKLSGMHICLTEPCISEMCAGLGYDFLWIDTEHTAIDYQVLLYHLMGAKAGGTDTLVRIPWNNQVLAKRVLEMGPTGIIIPMVNTAQELDAAMQATLYPPYGIRGFGPLRAVRYGLDDADSFIASSRQQLVRCVQIETKTAVRNLKEMVRNPYVDCFILGPCDLSGSIGELNRVFEDHTSSLVDEAVAIINESGKSSGVSTGSDDPEIIRYWHEKGINVISAGSDYVHIMDGARRELNMMRQIQAK</sequence>
<dbReference type="GO" id="GO:0016832">
    <property type="term" value="F:aldehyde-lyase activity"/>
    <property type="evidence" value="ECO:0007669"/>
    <property type="project" value="TreeGrafter"/>
</dbReference>
<proteinExistence type="inferred from homology"/>
<protein>
    <submittedName>
        <fullName evidence="5">2,4-dihydroxyhept-2-ene-1,7-dioic acid aldolase</fullName>
    </submittedName>
</protein>
<evidence type="ECO:0000256" key="3">
    <source>
        <dbReference type="ARBA" id="ARBA00023239"/>
    </source>
</evidence>
<dbReference type="HOGENOM" id="CLU_059964_1_0_9"/>
<dbReference type="InterPro" id="IPR015813">
    <property type="entry name" value="Pyrv/PenolPyrv_kinase-like_dom"/>
</dbReference>
<dbReference type="PATRIC" id="fig|999408.3.peg.4728"/>
<dbReference type="Pfam" id="PF03328">
    <property type="entry name" value="HpcH_HpaI"/>
    <property type="match status" value="1"/>
</dbReference>
<dbReference type="GO" id="GO:0005737">
    <property type="term" value="C:cytoplasm"/>
    <property type="evidence" value="ECO:0007669"/>
    <property type="project" value="TreeGrafter"/>
</dbReference>
<gene>
    <name evidence="5" type="ORF">HMPREF1090_04407</name>
</gene>
<dbReference type="PANTHER" id="PTHR30502:SF0">
    <property type="entry name" value="PHOSPHOENOLPYRUVATE CARBOXYLASE FAMILY PROTEIN"/>
    <property type="match status" value="1"/>
</dbReference>
<name>A0A0E2H5H4_9FIRM</name>
<keyword evidence="3" id="KW-0456">Lyase</keyword>
<comment type="similarity">
    <text evidence="1">Belongs to the HpcH/HpaI aldolase family.</text>
</comment>
<reference evidence="5 6" key="1">
    <citation type="submission" date="2013-01" db="EMBL/GenBank/DDBJ databases">
        <title>The Genome Sequence of Clostridium clostridioforme 90A8.</title>
        <authorList>
            <consortium name="The Broad Institute Genome Sequencing Platform"/>
            <person name="Earl A."/>
            <person name="Ward D."/>
            <person name="Feldgarden M."/>
            <person name="Gevers D."/>
            <person name="Courvalin P."/>
            <person name="Lambert T."/>
            <person name="Walker B."/>
            <person name="Young S.K."/>
            <person name="Zeng Q."/>
            <person name="Gargeya S."/>
            <person name="Fitzgerald M."/>
            <person name="Haas B."/>
            <person name="Abouelleil A."/>
            <person name="Alvarado L."/>
            <person name="Arachchi H.M."/>
            <person name="Berlin A.M."/>
            <person name="Chapman S.B."/>
            <person name="Dewar J."/>
            <person name="Goldberg J."/>
            <person name="Griggs A."/>
            <person name="Gujja S."/>
            <person name="Hansen M."/>
            <person name="Howarth C."/>
            <person name="Imamovic A."/>
            <person name="Larimer J."/>
            <person name="McCowan C."/>
            <person name="Murphy C."/>
            <person name="Neiman D."/>
            <person name="Pearson M."/>
            <person name="Priest M."/>
            <person name="Roberts A."/>
            <person name="Saif S."/>
            <person name="Shea T."/>
            <person name="Sisk P."/>
            <person name="Sykes S."/>
            <person name="Wortman J."/>
            <person name="Nusbaum C."/>
            <person name="Birren B."/>
        </authorList>
    </citation>
    <scope>NUCLEOTIDE SEQUENCE [LARGE SCALE GENOMIC DNA]</scope>
    <source>
        <strain evidence="5 6">90A8</strain>
    </source>
</reference>
<evidence type="ECO:0000313" key="6">
    <source>
        <dbReference type="Proteomes" id="UP000013085"/>
    </source>
</evidence>
<keyword evidence="2" id="KW-0479">Metal-binding</keyword>
<accession>A0A0E2H5H4</accession>
<dbReference type="Proteomes" id="UP000013085">
    <property type="component" value="Unassembled WGS sequence"/>
</dbReference>
<organism evidence="5 6">
    <name type="scientific">[Clostridium] clostridioforme 90A8</name>
    <dbReference type="NCBI Taxonomy" id="999408"/>
    <lineage>
        <taxon>Bacteria</taxon>
        <taxon>Bacillati</taxon>
        <taxon>Bacillota</taxon>
        <taxon>Clostridia</taxon>
        <taxon>Lachnospirales</taxon>
        <taxon>Lachnospiraceae</taxon>
        <taxon>Enterocloster</taxon>
    </lineage>
</organism>
<dbReference type="Gene3D" id="3.20.20.60">
    <property type="entry name" value="Phosphoenolpyruvate-binding domains"/>
    <property type="match status" value="1"/>
</dbReference>
<feature type="domain" description="HpcH/HpaI aldolase/citrate lyase" evidence="4">
    <location>
        <begin position="15"/>
        <end position="236"/>
    </location>
</feature>
<evidence type="ECO:0000256" key="1">
    <source>
        <dbReference type="ARBA" id="ARBA00005568"/>
    </source>
</evidence>
<dbReference type="InterPro" id="IPR040442">
    <property type="entry name" value="Pyrv_kinase-like_dom_sf"/>
</dbReference>
<dbReference type="InterPro" id="IPR050251">
    <property type="entry name" value="HpcH-HpaI_aldolase"/>
</dbReference>
<dbReference type="PANTHER" id="PTHR30502">
    <property type="entry name" value="2-KETO-3-DEOXY-L-RHAMNONATE ALDOLASE"/>
    <property type="match status" value="1"/>
</dbReference>
<dbReference type="EMBL" id="AGYR01000050">
    <property type="protein sequence ID" value="ENZ09581.1"/>
    <property type="molecule type" value="Genomic_DNA"/>
</dbReference>
<dbReference type="SUPFAM" id="SSF51621">
    <property type="entry name" value="Phosphoenolpyruvate/pyruvate domain"/>
    <property type="match status" value="1"/>
</dbReference>
<dbReference type="GeneID" id="57963985"/>
<comment type="caution">
    <text evidence="5">The sequence shown here is derived from an EMBL/GenBank/DDBJ whole genome shotgun (WGS) entry which is preliminary data.</text>
</comment>